<organism evidence="1 2">
    <name type="scientific">Funneliformis mosseae</name>
    <name type="common">Endomycorrhizal fungus</name>
    <name type="synonym">Glomus mosseae</name>
    <dbReference type="NCBI Taxonomy" id="27381"/>
    <lineage>
        <taxon>Eukaryota</taxon>
        <taxon>Fungi</taxon>
        <taxon>Fungi incertae sedis</taxon>
        <taxon>Mucoromycota</taxon>
        <taxon>Glomeromycotina</taxon>
        <taxon>Glomeromycetes</taxon>
        <taxon>Glomerales</taxon>
        <taxon>Glomeraceae</taxon>
        <taxon>Funneliformis</taxon>
    </lineage>
</organism>
<proteinExistence type="predicted"/>
<protein>
    <submittedName>
        <fullName evidence="1">15792_t:CDS:1</fullName>
    </submittedName>
</protein>
<accession>A0A9N9GKG0</accession>
<reference evidence="1" key="1">
    <citation type="submission" date="2021-06" db="EMBL/GenBank/DDBJ databases">
        <authorList>
            <person name="Kallberg Y."/>
            <person name="Tangrot J."/>
            <person name="Rosling A."/>
        </authorList>
    </citation>
    <scope>NUCLEOTIDE SEQUENCE</scope>
    <source>
        <strain evidence="1">87-6 pot B 2015</strain>
    </source>
</reference>
<dbReference type="EMBL" id="CAJVPP010002906">
    <property type="protein sequence ID" value="CAG8615043.1"/>
    <property type="molecule type" value="Genomic_DNA"/>
</dbReference>
<dbReference type="AlphaFoldDB" id="A0A9N9GKG0"/>
<name>A0A9N9GKG0_FUNMO</name>
<evidence type="ECO:0000313" key="1">
    <source>
        <dbReference type="EMBL" id="CAG8615043.1"/>
    </source>
</evidence>
<gene>
    <name evidence="1" type="ORF">FMOSSE_LOCUS9674</name>
</gene>
<comment type="caution">
    <text evidence="1">The sequence shown here is derived from an EMBL/GenBank/DDBJ whole genome shotgun (WGS) entry which is preliminary data.</text>
</comment>
<evidence type="ECO:0000313" key="2">
    <source>
        <dbReference type="Proteomes" id="UP000789375"/>
    </source>
</evidence>
<dbReference type="Proteomes" id="UP000789375">
    <property type="component" value="Unassembled WGS sequence"/>
</dbReference>
<keyword evidence="2" id="KW-1185">Reference proteome</keyword>
<sequence length="41" mass="4989">MEFLRNHIKTILLSIQVVLRDLEVKERSEENLEEEDTKKDF</sequence>